<protein>
    <submittedName>
        <fullName evidence="1">Werner Syndrome-like exonuclease</fullName>
    </submittedName>
</protein>
<accession>A0ACB8GJ13</accession>
<dbReference type="Proteomes" id="UP000664032">
    <property type="component" value="Unassembled WGS sequence"/>
</dbReference>
<reference evidence="1" key="1">
    <citation type="submission" date="2021-10" db="EMBL/GenBank/DDBJ databases">
        <title>Psilocybe cubensis genome.</title>
        <authorList>
            <person name="Mckernan K.J."/>
            <person name="Crawford S."/>
            <person name="Trippe A."/>
            <person name="Kane L.T."/>
            <person name="Mclaughlin S."/>
        </authorList>
    </citation>
    <scope>NUCLEOTIDE SEQUENCE</scope>
    <source>
        <strain evidence="1">MGC-MH-2018</strain>
    </source>
</reference>
<comment type="caution">
    <text evidence="1">The sequence shown here is derived from an EMBL/GenBank/DDBJ whole genome shotgun (WGS) entry which is preliminary data.</text>
</comment>
<evidence type="ECO:0000313" key="1">
    <source>
        <dbReference type="EMBL" id="KAH9475613.1"/>
    </source>
</evidence>
<evidence type="ECO:0000313" key="2">
    <source>
        <dbReference type="Proteomes" id="UP000664032"/>
    </source>
</evidence>
<organism evidence="1 2">
    <name type="scientific">Psilocybe cubensis</name>
    <name type="common">Psychedelic mushroom</name>
    <name type="synonym">Stropharia cubensis</name>
    <dbReference type="NCBI Taxonomy" id="181762"/>
    <lineage>
        <taxon>Eukaryota</taxon>
        <taxon>Fungi</taxon>
        <taxon>Dikarya</taxon>
        <taxon>Basidiomycota</taxon>
        <taxon>Agaricomycotina</taxon>
        <taxon>Agaricomycetes</taxon>
        <taxon>Agaricomycetidae</taxon>
        <taxon>Agaricales</taxon>
        <taxon>Agaricineae</taxon>
        <taxon>Strophariaceae</taxon>
        <taxon>Psilocybe</taxon>
    </lineage>
</organism>
<proteinExistence type="predicted"/>
<name>A0ACB8GJ13_PSICU</name>
<gene>
    <name evidence="1" type="ORF">JR316_0012730</name>
</gene>
<dbReference type="EMBL" id="JAFIQS020000012">
    <property type="protein sequence ID" value="KAH9475613.1"/>
    <property type="molecule type" value="Genomic_DNA"/>
</dbReference>
<sequence length="1610" mass="180871">MKSSPCIRSREPNENDNSSYKSLCTAFDNRLRLFMNTELFPVNNEREQDHIPAAQNGMQSQFGAPLRLGGNADARVLTLTVVTSHTDNLADAPNAALGTPSSSVTAPLATCAHTVAVDSPRPRRGRPPGSGYKQKRAAALALEGVAPPAKRPRGRPKKQKLASPAVSIEFRTSTNPGTSRITPPALLAPPYSFVPPSRSSNHSPRPSVPPQLHSGQLVASNPCTTRPPPSTHTTPPHDTIIGSEDPQREIVPLDDDDASGDGVGVEDDLDDDEDCPSPLSSGAPMVKPLPEWLMEQFRQHLKESRQRDANGLPPLYANQHTFWFPTKSVYFILRNSSHPSPPDCYDSRFMLWDPLPLCNDGISCPKCGRRLQRHSEIPRPRRCVDMDSTFYIIGYRYRCPTCIYSKPGTRTVTFRSWDPEILKMLPSSLAAEFPARISYRSAISKTAFNWLRTCIQNGMGTKQFSDGLRTQHLLRHDLLNLQYLTHLCERRNTLDGTWNNRKFESFLPFNDTSPRGRHGYIPSAQWIRDMYDSFIEKHGHDFNQHTAMLTGEICAIDHSHKITKHLARVEGEQVFTGLLTVTNEKGEIRTCNLVATKAQSQSELPLKAMAKSLDLYGHSQPQLFFTDNITDKAFLERCFPSLRAGVVPVEKYADLEPFELPPQVKLLPKDSPHSINDAARSILDDVPQDQGYIAVGFDSEWNVELSSRGHVTHRGKTAIIQIAYQDCIYVLQISEMLAKGDLPHQLKLLLAHPRILKVGRMIKSDLSYLQKASNSSYDFVGGVDLGKLAKDRLLISNISKTSLADLCARILHKRLDKNVPERISNLWENIVLSPEQLSYAAKDAYASLCLYKEMQNIKVPSLLPSLVEPCMPVILFSNDNTTIIAEGQISRHARSQTYDGIKVSARRTVIDVLKVLVPGAIIPQHRRQTLKSFGQTPFSIVCLQSHLRLYDPAASSTRTIKFCESASSEPETETPYESASIFQDADSECDFAAPNDSEPSCSVGDLLSDDLSEGCSTDSVQGFEVDPESVLFCKEYLGKDPDQWDYTLHSRVIKDVWHVFHMFYIPATHGLRKQFTRDLRDAIFIPDKDDKDRIDAIGATWSPPQTYEQLRNSRSEWVRQRCKHHIPSPHIVYEYLAKVFRTYGPLRDPKTKKPLFSVEGWKTAKCILELAIGGYLSDPPGIPLYTRIGTDKSTGLPIYRCARGTNTTEGGVHTHIRSRLPKFGTSFRHMQACLKDFVLRHNLQTGTYNSTGQPYRSHFSIWIINKLQELTISLDNILINPVQIDGWVNGNLYSPTTEVLGILPIPESIRTATGMLPYNSNTVIPNQPQMHQYLANIQGTRKPVLPVHTATEKKLFHDLIKSHAAFSPVSGEPQWRDAVPVWNAKADITNDVSYKLVEQLSAYYNKWKTLSHIHETLSLTADIRGPLSIIIHDPSRSRKAPVVPFKPCPQPLTACEGLLETNDNGNRMLAPLPITTNAMHVDSDLPSQQLSRDDMASRDIEFWRETDVISAPQQLEHQQMCPTSPRSHQLQNKIIMEKLARQRVVESLQKTKPIKKPRKRRTCRKCGQRDCSGSSNVNLCRNRCQDCGQYNSCKGRNTKRPTKKCYEGWN</sequence>
<keyword evidence="2" id="KW-1185">Reference proteome</keyword>